<protein>
    <submittedName>
        <fullName evidence="1">Uncharacterized protein</fullName>
    </submittedName>
</protein>
<evidence type="ECO:0000313" key="1">
    <source>
        <dbReference type="EMBL" id="KAI9922668.1"/>
    </source>
</evidence>
<organism evidence="1 2">
    <name type="scientific">Peronosclerospora sorghi</name>
    <dbReference type="NCBI Taxonomy" id="230839"/>
    <lineage>
        <taxon>Eukaryota</taxon>
        <taxon>Sar</taxon>
        <taxon>Stramenopiles</taxon>
        <taxon>Oomycota</taxon>
        <taxon>Peronosporomycetes</taxon>
        <taxon>Peronosporales</taxon>
        <taxon>Peronosporaceae</taxon>
        <taxon>Peronosclerospora</taxon>
    </lineage>
</organism>
<name>A0ACC0WXS8_9STRA</name>
<dbReference type="Proteomes" id="UP001163321">
    <property type="component" value="Chromosome 1"/>
</dbReference>
<comment type="caution">
    <text evidence="1">The sequence shown here is derived from an EMBL/GenBank/DDBJ whole genome shotgun (WGS) entry which is preliminary data.</text>
</comment>
<dbReference type="EMBL" id="CM047580">
    <property type="protein sequence ID" value="KAI9922668.1"/>
    <property type="molecule type" value="Genomic_DNA"/>
</dbReference>
<accession>A0ACC0WXS8</accession>
<evidence type="ECO:0000313" key="2">
    <source>
        <dbReference type="Proteomes" id="UP001163321"/>
    </source>
</evidence>
<proteinExistence type="predicted"/>
<keyword evidence="2" id="KW-1185">Reference proteome</keyword>
<reference evidence="1 2" key="1">
    <citation type="journal article" date="2022" name="bioRxiv">
        <title>The genome of the oomycete Peronosclerospora sorghi, a cosmopolitan pathogen of maize and sorghum, is inflated with dispersed pseudogenes.</title>
        <authorList>
            <person name="Fletcher K."/>
            <person name="Martin F."/>
            <person name="Isakeit T."/>
            <person name="Cavanaugh K."/>
            <person name="Magill C."/>
            <person name="Michelmore R."/>
        </authorList>
    </citation>
    <scope>NUCLEOTIDE SEQUENCE [LARGE SCALE GENOMIC DNA]</scope>
    <source>
        <strain evidence="1">P6</strain>
    </source>
</reference>
<gene>
    <name evidence="1" type="ORF">PsorP6_001836</name>
</gene>
<sequence length="132" mass="14461">MVGYTVDQDGHEVAFVAMASVNIPECSRVAKFTRVRMKRIMLVPPAPNASLATHAQHRLTMAVLSNFCECRRDKRRVYRDFGEVEVHKVAANTRHVEGTSRNMSDVTATIVPAWMDVGTGDGAWDAAASDGA</sequence>